<evidence type="ECO:0000256" key="1">
    <source>
        <dbReference type="ARBA" id="ARBA00001713"/>
    </source>
</evidence>
<sequence length="226" mass="24661">MADLEMIKRKVGKEASQFVESGMTIGLGFGSTAYWLIQALGERVKNGEIFYGVPTSNQTAEWAKEVGIHLTDFAHVTTLDVAIDGADEVDENFQLIKGGGGALLREKIVASAAKEFIVIVDYTKIVQKLGAFPLPIEIIPFGYERTQKQIADLGLHPALRKEEEVYLTDNGNYILDCDGGVIENPSELSHTLHNIPGVVESGLFIDMAAKVIVGKEDSIEILDVKK</sequence>
<comment type="caution">
    <text evidence="4">The sequence shown here is derived from an EMBL/GenBank/DDBJ whole genome shotgun (WGS) entry which is preliminary data.</text>
</comment>
<dbReference type="PANTHER" id="PTHR11934">
    <property type="entry name" value="RIBOSE-5-PHOSPHATE ISOMERASE"/>
    <property type="match status" value="1"/>
</dbReference>
<dbReference type="Proteomes" id="UP000252254">
    <property type="component" value="Unassembled WGS sequence"/>
</dbReference>
<dbReference type="HAMAP" id="MF_00170">
    <property type="entry name" value="Rib_5P_isom_A"/>
    <property type="match status" value="1"/>
</dbReference>
<gene>
    <name evidence="3" type="primary">rpiA</name>
    <name evidence="4" type="ORF">DES48_102426</name>
</gene>
<dbReference type="PANTHER" id="PTHR11934:SF0">
    <property type="entry name" value="RIBOSE-5-PHOSPHATE ISOMERASE"/>
    <property type="match status" value="1"/>
</dbReference>
<dbReference type="Gene3D" id="3.40.50.1360">
    <property type="match status" value="1"/>
</dbReference>
<dbReference type="InterPro" id="IPR004788">
    <property type="entry name" value="Ribose5P_isomerase_type_A"/>
</dbReference>
<comment type="function">
    <text evidence="3">Catalyzes the reversible conversion of ribose-5-phosphate to ribulose 5-phosphate.</text>
</comment>
<dbReference type="EC" id="5.3.1.6" evidence="3"/>
<dbReference type="GO" id="GO:0006014">
    <property type="term" value="P:D-ribose metabolic process"/>
    <property type="evidence" value="ECO:0007669"/>
    <property type="project" value="TreeGrafter"/>
</dbReference>
<keyword evidence="5" id="KW-1185">Reference proteome</keyword>
<proteinExistence type="inferred from homology"/>
<dbReference type="NCBIfam" id="TIGR00021">
    <property type="entry name" value="rpiA"/>
    <property type="match status" value="1"/>
</dbReference>
<dbReference type="SUPFAM" id="SSF75445">
    <property type="entry name" value="D-ribose-5-phosphate isomerase (RpiA), lid domain"/>
    <property type="match status" value="1"/>
</dbReference>
<comment type="subunit">
    <text evidence="3">Homodimer.</text>
</comment>
<dbReference type="NCBIfam" id="NF001924">
    <property type="entry name" value="PRK00702.1"/>
    <property type="match status" value="1"/>
</dbReference>
<evidence type="ECO:0000313" key="5">
    <source>
        <dbReference type="Proteomes" id="UP000252254"/>
    </source>
</evidence>
<evidence type="ECO:0000256" key="2">
    <source>
        <dbReference type="ARBA" id="ARBA00023235"/>
    </source>
</evidence>
<dbReference type="SUPFAM" id="SSF100950">
    <property type="entry name" value="NagB/RpiA/CoA transferase-like"/>
    <property type="match status" value="1"/>
</dbReference>
<keyword evidence="2 3" id="KW-0413">Isomerase</keyword>
<dbReference type="UniPathway" id="UPA00115">
    <property type="reaction ID" value="UER00412"/>
</dbReference>
<dbReference type="STRING" id="200904.GCA_900168775_00683"/>
<feature type="binding site" evidence="3">
    <location>
        <begin position="29"/>
        <end position="32"/>
    </location>
    <ligand>
        <name>substrate</name>
    </ligand>
</feature>
<dbReference type="Pfam" id="PF06026">
    <property type="entry name" value="Rib_5-P_isom_A"/>
    <property type="match status" value="1"/>
</dbReference>
<dbReference type="OrthoDB" id="5870696at2"/>
<dbReference type="InterPro" id="IPR037171">
    <property type="entry name" value="NagB/RpiA_transferase-like"/>
</dbReference>
<dbReference type="InterPro" id="IPR020672">
    <property type="entry name" value="Ribose5P_isomerase_typA_subgr"/>
</dbReference>
<feature type="binding site" evidence="3">
    <location>
        <begin position="97"/>
        <end position="100"/>
    </location>
    <ligand>
        <name>substrate</name>
    </ligand>
</feature>
<name>A0A366EFZ4_9BACI</name>
<dbReference type="EMBL" id="QNRI01000002">
    <property type="protein sequence ID" value="RBP00660.1"/>
    <property type="molecule type" value="Genomic_DNA"/>
</dbReference>
<dbReference type="AlphaFoldDB" id="A0A366EFZ4"/>
<dbReference type="RefSeq" id="WP_113867496.1">
    <property type="nucleotide sequence ID" value="NZ_BAABQN010000002.1"/>
</dbReference>
<dbReference type="FunFam" id="3.40.50.1360:FF:000001">
    <property type="entry name" value="Ribose-5-phosphate isomerase A"/>
    <property type="match status" value="1"/>
</dbReference>
<feature type="active site" description="Proton acceptor" evidence="3">
    <location>
        <position position="106"/>
    </location>
</feature>
<feature type="binding site" evidence="3">
    <location>
        <begin position="84"/>
        <end position="87"/>
    </location>
    <ligand>
        <name>substrate</name>
    </ligand>
</feature>
<dbReference type="GO" id="GO:0005829">
    <property type="term" value="C:cytosol"/>
    <property type="evidence" value="ECO:0007669"/>
    <property type="project" value="TreeGrafter"/>
</dbReference>
<feature type="binding site" evidence="3">
    <location>
        <position position="124"/>
    </location>
    <ligand>
        <name>substrate</name>
    </ligand>
</feature>
<organism evidence="4 5">
    <name type="scientific">Paraliobacillus ryukyuensis</name>
    <dbReference type="NCBI Taxonomy" id="200904"/>
    <lineage>
        <taxon>Bacteria</taxon>
        <taxon>Bacillati</taxon>
        <taxon>Bacillota</taxon>
        <taxon>Bacilli</taxon>
        <taxon>Bacillales</taxon>
        <taxon>Bacillaceae</taxon>
        <taxon>Paraliobacillus</taxon>
    </lineage>
</organism>
<evidence type="ECO:0000256" key="3">
    <source>
        <dbReference type="HAMAP-Rule" id="MF_00170"/>
    </source>
</evidence>
<dbReference type="CDD" id="cd01398">
    <property type="entry name" value="RPI_A"/>
    <property type="match status" value="1"/>
</dbReference>
<dbReference type="GO" id="GO:0004751">
    <property type="term" value="F:ribose-5-phosphate isomerase activity"/>
    <property type="evidence" value="ECO:0007669"/>
    <property type="project" value="UniProtKB-UniRule"/>
</dbReference>
<comment type="pathway">
    <text evidence="3">Carbohydrate degradation; pentose phosphate pathway; D-ribose 5-phosphate from D-ribulose 5-phosphate (non-oxidative stage): step 1/1.</text>
</comment>
<protein>
    <recommendedName>
        <fullName evidence="3">Ribose-5-phosphate isomerase A</fullName>
        <ecNumber evidence="3">5.3.1.6</ecNumber>
    </recommendedName>
    <alternativeName>
        <fullName evidence="3">Phosphoriboisomerase A</fullName>
        <shortName evidence="3">PRI</shortName>
    </alternativeName>
</protein>
<comment type="catalytic activity">
    <reaction evidence="1 3">
        <text>aldehydo-D-ribose 5-phosphate = D-ribulose 5-phosphate</text>
        <dbReference type="Rhea" id="RHEA:14657"/>
        <dbReference type="ChEBI" id="CHEBI:58121"/>
        <dbReference type="ChEBI" id="CHEBI:58273"/>
        <dbReference type="EC" id="5.3.1.6"/>
    </reaction>
</comment>
<dbReference type="GO" id="GO:0009052">
    <property type="term" value="P:pentose-phosphate shunt, non-oxidative branch"/>
    <property type="evidence" value="ECO:0007669"/>
    <property type="project" value="UniProtKB-UniRule"/>
</dbReference>
<reference evidence="4 5" key="1">
    <citation type="submission" date="2018-06" db="EMBL/GenBank/DDBJ databases">
        <title>Genomic Encyclopedia of Type Strains, Phase IV (KMG-IV): sequencing the most valuable type-strain genomes for metagenomic binning, comparative biology and taxonomic classification.</title>
        <authorList>
            <person name="Goeker M."/>
        </authorList>
    </citation>
    <scope>NUCLEOTIDE SEQUENCE [LARGE SCALE GENOMIC DNA]</scope>
    <source>
        <strain evidence="4 5">DSM 15140</strain>
    </source>
</reference>
<evidence type="ECO:0000313" key="4">
    <source>
        <dbReference type="EMBL" id="RBP00660.1"/>
    </source>
</evidence>
<comment type="similarity">
    <text evidence="3">Belongs to the ribose 5-phosphate isomerase family.</text>
</comment>
<accession>A0A366EFZ4</accession>
<dbReference type="Gene3D" id="3.30.70.260">
    <property type="match status" value="1"/>
</dbReference>